<dbReference type="EMBL" id="FUWW01000010">
    <property type="protein sequence ID" value="SJZ60358.1"/>
    <property type="molecule type" value="Genomic_DNA"/>
</dbReference>
<dbReference type="RefSeq" id="WP_078768562.1">
    <property type="nucleotide sequence ID" value="NZ_FUWW01000010.1"/>
</dbReference>
<feature type="domain" description="RimM N-terminal" evidence="6">
    <location>
        <begin position="7"/>
        <end position="87"/>
    </location>
</feature>
<dbReference type="InterPro" id="IPR036976">
    <property type="entry name" value="RimM_N_sf"/>
</dbReference>
<evidence type="ECO:0000259" key="7">
    <source>
        <dbReference type="Pfam" id="PF24986"/>
    </source>
</evidence>
<dbReference type="InterPro" id="IPR011033">
    <property type="entry name" value="PRC_barrel-like_sf"/>
</dbReference>
<sequence length="169" mass="19186">MKQYLEIGKINNTHGLRGEVKMLMWCDDIDYIKQLKTVYLDDEGKKPLTLLSARQQKNVAILKFAEITTIDSAEELKNKVLYCNRDDAVIDDDAHYLADIIGCAVVDVDTNEEYGKITDVLNYGASDIYDVERNGKHTLIPAIDDVVVEIDTENQTVRIKPMKGLFDED</sequence>
<dbReference type="InterPro" id="IPR056792">
    <property type="entry name" value="PRC_RimM"/>
</dbReference>
<accession>A0A1T4M0R9</accession>
<protein>
    <recommendedName>
        <fullName evidence="5">Ribosome maturation factor RimM</fullName>
    </recommendedName>
</protein>
<dbReference type="Proteomes" id="UP000190657">
    <property type="component" value="Unassembled WGS sequence"/>
</dbReference>
<evidence type="ECO:0000256" key="4">
    <source>
        <dbReference type="ARBA" id="ARBA00023186"/>
    </source>
</evidence>
<dbReference type="SUPFAM" id="SSF50346">
    <property type="entry name" value="PRC-barrel domain"/>
    <property type="match status" value="1"/>
</dbReference>
<dbReference type="Pfam" id="PF01782">
    <property type="entry name" value="RimM"/>
    <property type="match status" value="1"/>
</dbReference>
<keyword evidence="4 5" id="KW-0143">Chaperone</keyword>
<dbReference type="Gene3D" id="2.30.30.240">
    <property type="entry name" value="PRC-barrel domain"/>
    <property type="match status" value="1"/>
</dbReference>
<dbReference type="GO" id="GO:0005737">
    <property type="term" value="C:cytoplasm"/>
    <property type="evidence" value="ECO:0007669"/>
    <property type="project" value="UniProtKB-SubCell"/>
</dbReference>
<dbReference type="PANTHER" id="PTHR33692">
    <property type="entry name" value="RIBOSOME MATURATION FACTOR RIMM"/>
    <property type="match status" value="1"/>
</dbReference>
<dbReference type="PANTHER" id="PTHR33692:SF1">
    <property type="entry name" value="RIBOSOME MATURATION FACTOR RIMM"/>
    <property type="match status" value="1"/>
</dbReference>
<feature type="domain" description="Ribosome maturation factor RimM PRC barrel" evidence="7">
    <location>
        <begin position="99"/>
        <end position="165"/>
    </location>
</feature>
<dbReference type="GO" id="GO:0006364">
    <property type="term" value="P:rRNA processing"/>
    <property type="evidence" value="ECO:0007669"/>
    <property type="project" value="UniProtKB-UniRule"/>
</dbReference>
<reference evidence="8 9" key="1">
    <citation type="submission" date="2017-02" db="EMBL/GenBank/DDBJ databases">
        <authorList>
            <person name="Peterson S.W."/>
        </authorList>
    </citation>
    <scope>NUCLEOTIDE SEQUENCE [LARGE SCALE GENOMIC DNA]</scope>
    <source>
        <strain evidence="8 9">ATCC 51222</strain>
    </source>
</reference>
<evidence type="ECO:0000256" key="1">
    <source>
        <dbReference type="ARBA" id="ARBA00022490"/>
    </source>
</evidence>
<keyword evidence="2 5" id="KW-0690">Ribosome biogenesis</keyword>
<evidence type="ECO:0000256" key="5">
    <source>
        <dbReference type="HAMAP-Rule" id="MF_00014"/>
    </source>
</evidence>
<dbReference type="InterPro" id="IPR002676">
    <property type="entry name" value="RimM_N"/>
</dbReference>
<name>A0A1T4M0R9_9FIRM</name>
<evidence type="ECO:0000256" key="3">
    <source>
        <dbReference type="ARBA" id="ARBA00022552"/>
    </source>
</evidence>
<evidence type="ECO:0000313" key="8">
    <source>
        <dbReference type="EMBL" id="SJZ60358.1"/>
    </source>
</evidence>
<dbReference type="GO" id="GO:0005840">
    <property type="term" value="C:ribosome"/>
    <property type="evidence" value="ECO:0007669"/>
    <property type="project" value="InterPro"/>
</dbReference>
<keyword evidence="1 5" id="KW-0963">Cytoplasm</keyword>
<evidence type="ECO:0000256" key="2">
    <source>
        <dbReference type="ARBA" id="ARBA00022517"/>
    </source>
</evidence>
<dbReference type="InterPro" id="IPR009000">
    <property type="entry name" value="Transl_B-barrel_sf"/>
</dbReference>
<dbReference type="Pfam" id="PF24986">
    <property type="entry name" value="PRC_RimM"/>
    <property type="match status" value="1"/>
</dbReference>
<comment type="subcellular location">
    <subcellularLocation>
        <location evidence="5">Cytoplasm</location>
    </subcellularLocation>
</comment>
<evidence type="ECO:0000313" key="9">
    <source>
        <dbReference type="Proteomes" id="UP000190657"/>
    </source>
</evidence>
<keyword evidence="9" id="KW-1185">Reference proteome</keyword>
<dbReference type="Gene3D" id="2.40.30.60">
    <property type="entry name" value="RimM"/>
    <property type="match status" value="1"/>
</dbReference>
<dbReference type="NCBIfam" id="TIGR02273">
    <property type="entry name" value="16S_RimM"/>
    <property type="match status" value="1"/>
</dbReference>
<dbReference type="InterPro" id="IPR011961">
    <property type="entry name" value="RimM"/>
</dbReference>
<proteinExistence type="inferred from homology"/>
<comment type="subunit">
    <text evidence="5">Binds ribosomal protein uS19.</text>
</comment>
<dbReference type="AlphaFoldDB" id="A0A1T4M0R9"/>
<dbReference type="SUPFAM" id="SSF50447">
    <property type="entry name" value="Translation proteins"/>
    <property type="match status" value="1"/>
</dbReference>
<comment type="similarity">
    <text evidence="5">Belongs to the RimM family.</text>
</comment>
<keyword evidence="3 5" id="KW-0698">rRNA processing</keyword>
<comment type="domain">
    <text evidence="5">The PRC barrel domain binds ribosomal protein uS19.</text>
</comment>
<gene>
    <name evidence="5" type="primary">rimM</name>
    <name evidence="8" type="ORF">SAMN02745114_01086</name>
</gene>
<dbReference type="HAMAP" id="MF_00014">
    <property type="entry name" value="Ribosome_mat_RimM"/>
    <property type="match status" value="1"/>
</dbReference>
<comment type="function">
    <text evidence="5">An accessory protein needed during the final step in the assembly of 30S ribosomal subunit, possibly for assembly of the head region. Essential for efficient processing of 16S rRNA. May be needed both before and after RbfA during the maturation of 16S rRNA. It has affinity for free ribosomal 30S subunits but not for 70S ribosomes.</text>
</comment>
<organism evidence="8 9">
    <name type="scientific">Eubacterium coprostanoligenes</name>
    <dbReference type="NCBI Taxonomy" id="290054"/>
    <lineage>
        <taxon>Bacteria</taxon>
        <taxon>Bacillati</taxon>
        <taxon>Bacillota</taxon>
        <taxon>Clostridia</taxon>
        <taxon>Eubacteriales</taxon>
        <taxon>Eubacteriaceae</taxon>
        <taxon>Eubacterium</taxon>
    </lineage>
</organism>
<dbReference type="GO" id="GO:0043022">
    <property type="term" value="F:ribosome binding"/>
    <property type="evidence" value="ECO:0007669"/>
    <property type="project" value="InterPro"/>
</dbReference>
<dbReference type="OrthoDB" id="9810331at2"/>
<evidence type="ECO:0000259" key="6">
    <source>
        <dbReference type="Pfam" id="PF01782"/>
    </source>
</evidence>
<dbReference type="STRING" id="290054.SAMN02745114_01086"/>
<dbReference type="GO" id="GO:0042274">
    <property type="term" value="P:ribosomal small subunit biogenesis"/>
    <property type="evidence" value="ECO:0007669"/>
    <property type="project" value="UniProtKB-UniRule"/>
</dbReference>